<dbReference type="AlphaFoldDB" id="A0A672H887"/>
<evidence type="ECO:0000256" key="8">
    <source>
        <dbReference type="ARBA" id="ARBA00022801"/>
    </source>
</evidence>
<dbReference type="InParanoid" id="A0A672H887"/>
<comment type="similarity">
    <text evidence="12">Belongs to the TRAFAC class dynamin-like GTPase superfamily. Dynamin/Fzo/YdjA family.</text>
</comment>
<dbReference type="PRINTS" id="PR00195">
    <property type="entry name" value="DYNAMIN"/>
</dbReference>
<dbReference type="SMART" id="SM00233">
    <property type="entry name" value="PH"/>
    <property type="match status" value="1"/>
</dbReference>
<dbReference type="InterPro" id="IPR001401">
    <property type="entry name" value="Dynamin_GTPase"/>
</dbReference>
<evidence type="ECO:0000259" key="14">
    <source>
        <dbReference type="PROSITE" id="PS51718"/>
    </source>
</evidence>
<evidence type="ECO:0000256" key="12">
    <source>
        <dbReference type="RuleBase" id="RU003932"/>
    </source>
</evidence>
<evidence type="ECO:0000256" key="10">
    <source>
        <dbReference type="ARBA" id="ARBA00023175"/>
    </source>
</evidence>
<feature type="domain" description="PH" evidence="13">
    <location>
        <begin position="504"/>
        <end position="610"/>
    </location>
</feature>
<evidence type="ECO:0000313" key="16">
    <source>
        <dbReference type="Proteomes" id="UP000472267"/>
    </source>
</evidence>
<dbReference type="InterPro" id="IPR022812">
    <property type="entry name" value="Dynamin"/>
</dbReference>
<dbReference type="PROSITE" id="PS00410">
    <property type="entry name" value="G_DYNAMIN_1"/>
    <property type="match status" value="1"/>
</dbReference>
<dbReference type="GO" id="GO:0016185">
    <property type="term" value="P:synaptic vesicle budding from presynaptic endocytic zone membrane"/>
    <property type="evidence" value="ECO:0007669"/>
    <property type="project" value="TreeGrafter"/>
</dbReference>
<name>A0A672H887_SALFA</name>
<dbReference type="EC" id="3.6.5.5" evidence="2"/>
<keyword evidence="9 12" id="KW-0342">GTP-binding</keyword>
<keyword evidence="7 12" id="KW-0547">Nucleotide-binding</keyword>
<keyword evidence="16" id="KW-1185">Reference proteome</keyword>
<evidence type="ECO:0000256" key="9">
    <source>
        <dbReference type="ARBA" id="ARBA00023134"/>
    </source>
</evidence>
<evidence type="ECO:0000256" key="5">
    <source>
        <dbReference type="ARBA" id="ARBA00022583"/>
    </source>
</evidence>
<dbReference type="Pfam" id="PF01031">
    <property type="entry name" value="Dynamin_M"/>
    <property type="match status" value="1"/>
</dbReference>
<dbReference type="InterPro" id="IPR011993">
    <property type="entry name" value="PH-like_dom_sf"/>
</dbReference>
<dbReference type="Pfam" id="PF00350">
    <property type="entry name" value="Dynamin_N"/>
    <property type="match status" value="1"/>
</dbReference>
<dbReference type="GO" id="GO:0098793">
    <property type="term" value="C:presynapse"/>
    <property type="evidence" value="ECO:0007669"/>
    <property type="project" value="GOC"/>
</dbReference>
<comment type="subcellular location">
    <subcellularLocation>
        <location evidence="1">Cytoplasm</location>
    </subcellularLocation>
</comment>
<dbReference type="Pfam" id="PF00169">
    <property type="entry name" value="PH"/>
    <property type="match status" value="1"/>
</dbReference>
<dbReference type="CDD" id="cd01256">
    <property type="entry name" value="PH_dynamin"/>
    <property type="match status" value="1"/>
</dbReference>
<evidence type="ECO:0000313" key="15">
    <source>
        <dbReference type="Ensembl" id="ENSSFAP00005025311.1"/>
    </source>
</evidence>
<evidence type="ECO:0000256" key="7">
    <source>
        <dbReference type="ARBA" id="ARBA00022741"/>
    </source>
</evidence>
<dbReference type="InterPro" id="IPR045063">
    <property type="entry name" value="Dynamin_N"/>
</dbReference>
<dbReference type="InterPro" id="IPR000375">
    <property type="entry name" value="Dynamin_stalk"/>
</dbReference>
<dbReference type="CDD" id="cd08771">
    <property type="entry name" value="DLP_1"/>
    <property type="match status" value="1"/>
</dbReference>
<sequence length="628" mass="71402">MGNRGMEELIPLVNKLQDAFSSIGQACNLDLPQIAVVGGQSAGKSSVLENFVGRDFLPRGSGIVTRRPLVLQLISATAEWGEFLHCKGKKFTDFDEIRQEIEAETDRVTGANKGISPVPINLRVYSPHVLNLTLIDLPGITKVPVGDQPVDIEQQIRDMIMQFITRESCLILAVTPANTDLANSDALKLAKDVDPQGEEGDYRSNHQLDLMDEGTDARDVLENKLLPLRRGYIGVKDIKAALEAERKFFLSHPGYRHMAEKMGTPRLQRVLNEQLTNHIRDTLPGFRSKLQSQLLALDKEAEEYRGYRPDDPSRKTKQLLQSVLLRGFEKRIEGSGDQVDTVELSGGAKINRIFHERFPFELVKMECDEKEMRREISYAIKNIHGIRTGLFTPDMAFEAIVKKQVIKLKEPCVKCVDMVIQELINTVRQCSNKLECFPRLREETERIVTTHIRDRESRAKDQVLLLIDIQLSYINTNHEDFIGFANAQQRSSQTNKSQSSAGNQVIRKGWLTINNISIMKGGAKEYWFVLTAESLSWFKDDEEKEKKYMLPLDNLKVRDVEKSFMSSKHIFCIFNTESRNVYKDNRTLELACDSQDDVDSWKSSLLRAGVYPEKTVTVKPFILLPSVR</sequence>
<dbReference type="FunFam" id="3.40.50.300:FF:000045">
    <property type="entry name" value="dynamin-1 isoform X2"/>
    <property type="match status" value="1"/>
</dbReference>
<dbReference type="GO" id="GO:0003924">
    <property type="term" value="F:GTPase activity"/>
    <property type="evidence" value="ECO:0007669"/>
    <property type="project" value="InterPro"/>
</dbReference>
<evidence type="ECO:0000256" key="2">
    <source>
        <dbReference type="ARBA" id="ARBA00011980"/>
    </source>
</evidence>
<dbReference type="GO" id="GO:0005874">
    <property type="term" value="C:microtubule"/>
    <property type="evidence" value="ECO:0007669"/>
    <property type="project" value="UniProtKB-KW"/>
</dbReference>
<dbReference type="SUPFAM" id="SSF50729">
    <property type="entry name" value="PH domain-like"/>
    <property type="match status" value="1"/>
</dbReference>
<dbReference type="PANTHER" id="PTHR11566">
    <property type="entry name" value="DYNAMIN"/>
    <property type="match status" value="1"/>
</dbReference>
<protein>
    <recommendedName>
        <fullName evidence="3">Interferon-induced GTP-binding protein Mx</fullName>
        <ecNumber evidence="2">3.6.5.5</ecNumber>
    </recommendedName>
    <alternativeName>
        <fullName evidence="11">Interferon-inducible Mx protein</fullName>
    </alternativeName>
</protein>
<dbReference type="InterPro" id="IPR001849">
    <property type="entry name" value="PH_domain"/>
</dbReference>
<evidence type="ECO:0000259" key="13">
    <source>
        <dbReference type="PROSITE" id="PS50003"/>
    </source>
</evidence>
<evidence type="ECO:0000256" key="6">
    <source>
        <dbReference type="ARBA" id="ARBA00022701"/>
    </source>
</evidence>
<dbReference type="Ensembl" id="ENSSFAT00005026322.1">
    <property type="protein sequence ID" value="ENSSFAP00005025311.1"/>
    <property type="gene ID" value="ENSSFAG00005013020.1"/>
</dbReference>
<evidence type="ECO:0000256" key="4">
    <source>
        <dbReference type="ARBA" id="ARBA00022490"/>
    </source>
</evidence>
<dbReference type="GO" id="GO:0008017">
    <property type="term" value="F:microtubule binding"/>
    <property type="evidence" value="ECO:0007669"/>
    <property type="project" value="TreeGrafter"/>
</dbReference>
<dbReference type="GO" id="GO:0031623">
    <property type="term" value="P:receptor internalization"/>
    <property type="evidence" value="ECO:0007669"/>
    <property type="project" value="TreeGrafter"/>
</dbReference>
<keyword evidence="6" id="KW-0493">Microtubule</keyword>
<dbReference type="GO" id="GO:0005525">
    <property type="term" value="F:GTP binding"/>
    <property type="evidence" value="ECO:0007669"/>
    <property type="project" value="UniProtKB-KW"/>
</dbReference>
<dbReference type="OMA" id="ISANTEY"/>
<dbReference type="FunFam" id="1.20.120.1240:FF:000014">
    <property type="entry name" value="Dynamin 2b"/>
    <property type="match status" value="1"/>
</dbReference>
<keyword evidence="4" id="KW-0963">Cytoplasm</keyword>
<dbReference type="SMART" id="SM00053">
    <property type="entry name" value="DYNc"/>
    <property type="match status" value="1"/>
</dbReference>
<reference evidence="15" key="3">
    <citation type="submission" date="2025-09" db="UniProtKB">
        <authorList>
            <consortium name="Ensembl"/>
        </authorList>
    </citation>
    <scope>IDENTIFICATION</scope>
</reference>
<reference evidence="15" key="2">
    <citation type="submission" date="2025-08" db="UniProtKB">
        <authorList>
            <consortium name="Ensembl"/>
        </authorList>
    </citation>
    <scope>IDENTIFICATION</scope>
</reference>
<dbReference type="Gene3D" id="1.20.120.1240">
    <property type="entry name" value="Dynamin, middle domain"/>
    <property type="match status" value="1"/>
</dbReference>
<organism evidence="15 16">
    <name type="scientific">Salarias fasciatus</name>
    <name type="common">Jewelled blenny</name>
    <name type="synonym">Blennius fasciatus</name>
    <dbReference type="NCBI Taxonomy" id="181472"/>
    <lineage>
        <taxon>Eukaryota</taxon>
        <taxon>Metazoa</taxon>
        <taxon>Chordata</taxon>
        <taxon>Craniata</taxon>
        <taxon>Vertebrata</taxon>
        <taxon>Euteleostomi</taxon>
        <taxon>Actinopterygii</taxon>
        <taxon>Neopterygii</taxon>
        <taxon>Teleostei</taxon>
        <taxon>Neoteleostei</taxon>
        <taxon>Acanthomorphata</taxon>
        <taxon>Ovalentaria</taxon>
        <taxon>Blenniimorphae</taxon>
        <taxon>Blenniiformes</taxon>
        <taxon>Blennioidei</taxon>
        <taxon>Blenniidae</taxon>
        <taxon>Salariinae</taxon>
        <taxon>Salarias</taxon>
    </lineage>
</organism>
<dbReference type="GO" id="GO:0005886">
    <property type="term" value="C:plasma membrane"/>
    <property type="evidence" value="ECO:0007669"/>
    <property type="project" value="TreeGrafter"/>
</dbReference>
<dbReference type="PROSITE" id="PS51718">
    <property type="entry name" value="G_DYNAMIN_2"/>
    <property type="match status" value="1"/>
</dbReference>
<dbReference type="PROSITE" id="PS50003">
    <property type="entry name" value="PH_DOMAIN"/>
    <property type="match status" value="1"/>
</dbReference>
<keyword evidence="5" id="KW-0254">Endocytosis</keyword>
<dbReference type="InterPro" id="IPR027417">
    <property type="entry name" value="P-loop_NTPase"/>
</dbReference>
<proteinExistence type="inferred from homology"/>
<dbReference type="InterPro" id="IPR019762">
    <property type="entry name" value="Dynamin_GTPase_CS"/>
</dbReference>
<evidence type="ECO:0000256" key="1">
    <source>
        <dbReference type="ARBA" id="ARBA00004496"/>
    </source>
</evidence>
<keyword evidence="8" id="KW-0378">Hydrolase</keyword>
<dbReference type="InterPro" id="IPR030381">
    <property type="entry name" value="G_DYNAMIN_dom"/>
</dbReference>
<reference evidence="15" key="1">
    <citation type="submission" date="2019-06" db="EMBL/GenBank/DDBJ databases">
        <authorList>
            <consortium name="Wellcome Sanger Institute Data Sharing"/>
        </authorList>
    </citation>
    <scope>NUCLEOTIDE SEQUENCE [LARGE SCALE GENOMIC DNA]</scope>
</reference>
<keyword evidence="10" id="KW-0505">Motor protein</keyword>
<dbReference type="PANTHER" id="PTHR11566:SF54">
    <property type="entry name" value="DYNAMIN-3"/>
    <property type="match status" value="1"/>
</dbReference>
<dbReference type="SUPFAM" id="SSF52540">
    <property type="entry name" value="P-loop containing nucleoside triphosphate hydrolases"/>
    <property type="match status" value="1"/>
</dbReference>
<evidence type="ECO:0000256" key="11">
    <source>
        <dbReference type="ARBA" id="ARBA00031810"/>
    </source>
</evidence>
<dbReference type="Gene3D" id="3.40.50.300">
    <property type="entry name" value="P-loop containing nucleotide triphosphate hydrolases"/>
    <property type="match status" value="1"/>
</dbReference>
<dbReference type="Proteomes" id="UP000472267">
    <property type="component" value="Chromosome 18"/>
</dbReference>
<evidence type="ECO:0000256" key="3">
    <source>
        <dbReference type="ARBA" id="ARBA00015210"/>
    </source>
</evidence>
<dbReference type="Gene3D" id="2.30.29.30">
    <property type="entry name" value="Pleckstrin-homology domain (PH domain)/Phosphotyrosine-binding domain (PTB)"/>
    <property type="match status" value="1"/>
</dbReference>
<dbReference type="GO" id="GO:0005737">
    <property type="term" value="C:cytoplasm"/>
    <property type="evidence" value="ECO:0007669"/>
    <property type="project" value="UniProtKB-SubCell"/>
</dbReference>
<accession>A0A672H887</accession>
<feature type="domain" description="Dynamin-type G" evidence="14">
    <location>
        <begin position="28"/>
        <end position="284"/>
    </location>
</feature>